<feature type="domain" description="TonB-dependent receptor plug" evidence="13">
    <location>
        <begin position="77"/>
        <end position="181"/>
    </location>
</feature>
<evidence type="ECO:0000259" key="13">
    <source>
        <dbReference type="Pfam" id="PF07715"/>
    </source>
</evidence>
<proteinExistence type="inferred from homology"/>
<name>A0A7X3BUT8_9FIRM</name>
<keyword evidence="4 10" id="KW-0812">Transmembrane</keyword>
<evidence type="ECO:0000256" key="1">
    <source>
        <dbReference type="ARBA" id="ARBA00004571"/>
    </source>
</evidence>
<dbReference type="GO" id="GO:0009279">
    <property type="term" value="C:cell outer membrane"/>
    <property type="evidence" value="ECO:0007669"/>
    <property type="project" value="UniProtKB-SubCell"/>
</dbReference>
<dbReference type="PROSITE" id="PS52016">
    <property type="entry name" value="TONB_DEPENDENT_REC_3"/>
    <property type="match status" value="1"/>
</dbReference>
<dbReference type="InterPro" id="IPR010917">
    <property type="entry name" value="TonB_rcpt_CS"/>
</dbReference>
<keyword evidence="6 11" id="KW-0798">TonB box</keyword>
<dbReference type="GO" id="GO:0015344">
    <property type="term" value="F:siderophore uptake transmembrane transporter activity"/>
    <property type="evidence" value="ECO:0007669"/>
    <property type="project" value="TreeGrafter"/>
</dbReference>
<dbReference type="EMBL" id="WNBM01000001">
    <property type="protein sequence ID" value="MTT75437.1"/>
    <property type="molecule type" value="Genomic_DNA"/>
</dbReference>
<evidence type="ECO:0000259" key="12">
    <source>
        <dbReference type="Pfam" id="PF00593"/>
    </source>
</evidence>
<keyword evidence="3 10" id="KW-1134">Transmembrane beta strand</keyword>
<comment type="caution">
    <text evidence="14">The sequence shown here is derived from an EMBL/GenBank/DDBJ whole genome shotgun (WGS) entry which is preliminary data.</text>
</comment>
<evidence type="ECO:0000256" key="9">
    <source>
        <dbReference type="ARBA" id="ARBA00023237"/>
    </source>
</evidence>
<reference evidence="14 15" key="1">
    <citation type="journal article" date="2019" name="Nat. Med.">
        <title>A library of human gut bacterial isolates paired with longitudinal multiomics data enables mechanistic microbiome research.</title>
        <authorList>
            <person name="Poyet M."/>
            <person name="Groussin M."/>
            <person name="Gibbons S.M."/>
            <person name="Avila-Pacheco J."/>
            <person name="Jiang X."/>
            <person name="Kearney S.M."/>
            <person name="Perrotta A.R."/>
            <person name="Berdy B."/>
            <person name="Zhao S."/>
            <person name="Lieberman T.D."/>
            <person name="Swanson P.K."/>
            <person name="Smith M."/>
            <person name="Roesemann S."/>
            <person name="Alexander J.E."/>
            <person name="Rich S.A."/>
            <person name="Livny J."/>
            <person name="Vlamakis H."/>
            <person name="Clish C."/>
            <person name="Bullock K."/>
            <person name="Deik A."/>
            <person name="Scott J."/>
            <person name="Pierce K.A."/>
            <person name="Xavier R.J."/>
            <person name="Alm E.J."/>
        </authorList>
    </citation>
    <scope>NUCLEOTIDE SEQUENCE [LARGE SCALE GENOMIC DNA]</scope>
    <source>
        <strain evidence="14 15">BIOML-A13</strain>
    </source>
</reference>
<dbReference type="Pfam" id="PF07715">
    <property type="entry name" value="Plug"/>
    <property type="match status" value="1"/>
</dbReference>
<dbReference type="InterPro" id="IPR037066">
    <property type="entry name" value="Plug_dom_sf"/>
</dbReference>
<evidence type="ECO:0000256" key="5">
    <source>
        <dbReference type="ARBA" id="ARBA00022729"/>
    </source>
</evidence>
<dbReference type="Pfam" id="PF00593">
    <property type="entry name" value="TonB_dep_Rec_b-barrel"/>
    <property type="match status" value="1"/>
</dbReference>
<feature type="domain" description="TonB-dependent receptor-like beta-barrel" evidence="12">
    <location>
        <begin position="211"/>
        <end position="605"/>
    </location>
</feature>
<dbReference type="Proteomes" id="UP000484547">
    <property type="component" value="Unassembled WGS sequence"/>
</dbReference>
<dbReference type="InterPro" id="IPR039426">
    <property type="entry name" value="TonB-dep_rcpt-like"/>
</dbReference>
<comment type="subcellular location">
    <subcellularLocation>
        <location evidence="1 10">Cell outer membrane</location>
        <topology evidence="1 10">Multi-pass membrane protein</topology>
    </subcellularLocation>
</comment>
<organism evidence="14 15">
    <name type="scientific">Phascolarctobacterium faecium</name>
    <dbReference type="NCBI Taxonomy" id="33025"/>
    <lineage>
        <taxon>Bacteria</taxon>
        <taxon>Bacillati</taxon>
        <taxon>Bacillota</taxon>
        <taxon>Negativicutes</taxon>
        <taxon>Acidaminococcales</taxon>
        <taxon>Acidaminococcaceae</taxon>
        <taxon>Phascolarctobacterium</taxon>
    </lineage>
</organism>
<keyword evidence="5" id="KW-0732">Signal</keyword>
<dbReference type="Gene3D" id="2.40.170.20">
    <property type="entry name" value="TonB-dependent receptor, beta-barrel domain"/>
    <property type="match status" value="1"/>
</dbReference>
<evidence type="ECO:0000256" key="3">
    <source>
        <dbReference type="ARBA" id="ARBA00022452"/>
    </source>
</evidence>
<dbReference type="PROSITE" id="PS01156">
    <property type="entry name" value="TONB_DEPENDENT_REC_2"/>
    <property type="match status" value="1"/>
</dbReference>
<dbReference type="InterPro" id="IPR012910">
    <property type="entry name" value="Plug_dom"/>
</dbReference>
<dbReference type="InterPro" id="IPR000531">
    <property type="entry name" value="Beta-barrel_TonB"/>
</dbReference>
<dbReference type="OrthoDB" id="101167at2"/>
<comment type="similarity">
    <text evidence="10 11">Belongs to the TonB-dependent receptor family.</text>
</comment>
<sequence>MTMRDWTQMICSMIKNFERKLLSMLKKSLSKSTLMTALITGSVIWGGYTVGHAEEQQAFFLDEMVVTATRTPVEAFKANANISVITKKEIEERHYQDLSEALRMVPGVYIGNYSVVGYDNSNNLKINGADEIVVLVDGVKINNVNNKISAVMLKNLDNVERIEVLKGSASTLYGSDAKGGVINIITAKPEGIKTKISAELGSFNTENYAINHQGKEKDWSWDAYVSKNKISDFKDGRGVTTPAYSNATSTSFKITKKLGEKHDLTATYDSYKADYKYTALWEPSLKPGSVDNSNYKFILNSKFDDTTTNQLSFINLDYDTNFNAYLTKVRTMRISDQFTKNFDDKHIVSAGFEYSHDKVITANGVKLINKAVYIQDQFNITDQLKLTAGVRHDKNSGFGNHTTPSVNLGYNFNNDKTNVYVSYSEYFIPPTPTHLYSSKYGNPNIKPETGATKEIGINHRFDDTLVASAHMFWRNSKDRIGYVAPKYTNVGDEKARGWDMQLRKQFNKNISTFVGYTHTIVDATDQRAANVDGYVPKGAWNIGVDYDEGKFSASLLGKGIIDRPGPQTADAVDNFFPATTYWVWDLGLNYKVSKTIKAYVKVNNIFDKFYAEHSNARYNWSSDPDEQWWSAPGRNFLVGMEYTF</sequence>
<dbReference type="CDD" id="cd01347">
    <property type="entry name" value="ligand_gated_channel"/>
    <property type="match status" value="1"/>
</dbReference>
<evidence type="ECO:0000256" key="10">
    <source>
        <dbReference type="PROSITE-ProRule" id="PRU01360"/>
    </source>
</evidence>
<accession>A0A7X3BUT8</accession>
<dbReference type="AlphaFoldDB" id="A0A7X3BUT8"/>
<keyword evidence="8 14" id="KW-0675">Receptor</keyword>
<evidence type="ECO:0000313" key="14">
    <source>
        <dbReference type="EMBL" id="MTT75437.1"/>
    </source>
</evidence>
<dbReference type="InterPro" id="IPR036942">
    <property type="entry name" value="Beta-barrel_TonB_sf"/>
</dbReference>
<evidence type="ECO:0000256" key="4">
    <source>
        <dbReference type="ARBA" id="ARBA00022692"/>
    </source>
</evidence>
<dbReference type="PANTHER" id="PTHR30069">
    <property type="entry name" value="TONB-DEPENDENT OUTER MEMBRANE RECEPTOR"/>
    <property type="match status" value="1"/>
</dbReference>
<evidence type="ECO:0000256" key="11">
    <source>
        <dbReference type="RuleBase" id="RU003357"/>
    </source>
</evidence>
<evidence type="ECO:0000256" key="2">
    <source>
        <dbReference type="ARBA" id="ARBA00022448"/>
    </source>
</evidence>
<dbReference type="PANTHER" id="PTHR30069:SF29">
    <property type="entry name" value="HEMOGLOBIN AND HEMOGLOBIN-HAPTOGLOBIN-BINDING PROTEIN 1-RELATED"/>
    <property type="match status" value="1"/>
</dbReference>
<keyword evidence="2 10" id="KW-0813">Transport</keyword>
<evidence type="ECO:0000256" key="8">
    <source>
        <dbReference type="ARBA" id="ARBA00023170"/>
    </source>
</evidence>
<evidence type="ECO:0000256" key="6">
    <source>
        <dbReference type="ARBA" id="ARBA00023077"/>
    </source>
</evidence>
<dbReference type="Gene3D" id="2.170.130.10">
    <property type="entry name" value="TonB-dependent receptor, plug domain"/>
    <property type="match status" value="1"/>
</dbReference>
<evidence type="ECO:0000256" key="7">
    <source>
        <dbReference type="ARBA" id="ARBA00023136"/>
    </source>
</evidence>
<gene>
    <name evidence="14" type="ORF">GMD11_04010</name>
</gene>
<dbReference type="SUPFAM" id="SSF56935">
    <property type="entry name" value="Porins"/>
    <property type="match status" value="1"/>
</dbReference>
<keyword evidence="9 10" id="KW-0998">Cell outer membrane</keyword>
<protein>
    <submittedName>
        <fullName evidence="14">TonB-dependent receptor</fullName>
    </submittedName>
</protein>
<dbReference type="GO" id="GO:0044718">
    <property type="term" value="P:siderophore transmembrane transport"/>
    <property type="evidence" value="ECO:0007669"/>
    <property type="project" value="TreeGrafter"/>
</dbReference>
<evidence type="ECO:0000313" key="15">
    <source>
        <dbReference type="Proteomes" id="UP000484547"/>
    </source>
</evidence>
<keyword evidence="7 10" id="KW-0472">Membrane</keyword>